<dbReference type="GO" id="GO:0008270">
    <property type="term" value="F:zinc ion binding"/>
    <property type="evidence" value="ECO:0007669"/>
    <property type="project" value="UniProtKB-KW"/>
</dbReference>
<feature type="domain" description="FYVE-type" evidence="13">
    <location>
        <begin position="81"/>
        <end position="137"/>
    </location>
</feature>
<evidence type="ECO:0000256" key="7">
    <source>
        <dbReference type="ARBA" id="ARBA00023018"/>
    </source>
</evidence>
<dbReference type="InterPro" id="IPR054386">
    <property type="entry name" value="RIM_Znf"/>
</dbReference>
<dbReference type="GO" id="GO:0006886">
    <property type="term" value="P:intracellular protein transport"/>
    <property type="evidence" value="ECO:0007669"/>
    <property type="project" value="InterPro"/>
</dbReference>
<keyword evidence="3" id="KW-0677">Repeat</keyword>
<feature type="domain" description="C2" evidence="11">
    <location>
        <begin position="618"/>
        <end position="743"/>
    </location>
</feature>
<proteinExistence type="predicted"/>
<dbReference type="GO" id="GO:0048167">
    <property type="term" value="P:regulation of synaptic plasticity"/>
    <property type="evidence" value="ECO:0007669"/>
    <property type="project" value="TreeGrafter"/>
</dbReference>
<name>A0A8D0AAH7_SANLU</name>
<dbReference type="Pfam" id="PF00595">
    <property type="entry name" value="PDZ"/>
    <property type="match status" value="1"/>
</dbReference>
<feature type="region of interest" description="Disordered" evidence="10">
    <location>
        <begin position="574"/>
        <end position="605"/>
    </location>
</feature>
<evidence type="ECO:0000259" key="12">
    <source>
        <dbReference type="PROSITE" id="PS50106"/>
    </source>
</evidence>
<feature type="compositionally biased region" description="Low complexity" evidence="10">
    <location>
        <begin position="411"/>
        <end position="427"/>
    </location>
</feature>
<dbReference type="Pfam" id="PF00168">
    <property type="entry name" value="C2"/>
    <property type="match status" value="2"/>
</dbReference>
<dbReference type="InterPro" id="IPR010911">
    <property type="entry name" value="Rab_BD"/>
</dbReference>
<evidence type="ECO:0000256" key="6">
    <source>
        <dbReference type="ARBA" id="ARBA00022833"/>
    </source>
</evidence>
<feature type="region of interest" description="Disordered" evidence="10">
    <location>
        <begin position="1"/>
        <end position="24"/>
    </location>
</feature>
<evidence type="ECO:0000256" key="1">
    <source>
        <dbReference type="ARBA" id="ARBA00022553"/>
    </source>
</evidence>
<evidence type="ECO:0000259" key="13">
    <source>
        <dbReference type="PROSITE" id="PS50178"/>
    </source>
</evidence>
<evidence type="ECO:0000313" key="16">
    <source>
        <dbReference type="Proteomes" id="UP000694568"/>
    </source>
</evidence>
<feature type="domain" description="RabBD" evidence="14">
    <location>
        <begin position="21"/>
        <end position="149"/>
    </location>
</feature>
<dbReference type="InterPro" id="IPR000008">
    <property type="entry name" value="C2_dom"/>
</dbReference>
<dbReference type="SMART" id="SM00228">
    <property type="entry name" value="PDZ"/>
    <property type="match status" value="1"/>
</dbReference>
<evidence type="ECO:0000259" key="11">
    <source>
        <dbReference type="PROSITE" id="PS50004"/>
    </source>
</evidence>
<feature type="compositionally biased region" description="Pro residues" evidence="10">
    <location>
        <begin position="10"/>
        <end position="20"/>
    </location>
</feature>
<protein>
    <submittedName>
        <fullName evidence="15">Regulating synaptic membrane exocytosis 1</fullName>
    </submittedName>
</protein>
<evidence type="ECO:0000256" key="9">
    <source>
        <dbReference type="PROSITE-ProRule" id="PRU00091"/>
    </source>
</evidence>
<feature type="compositionally biased region" description="Basic and acidic residues" evidence="10">
    <location>
        <begin position="763"/>
        <end position="780"/>
    </location>
</feature>
<dbReference type="InterPro" id="IPR017455">
    <property type="entry name" value="Znf_FYVE-rel"/>
</dbReference>
<dbReference type="SMART" id="SM00239">
    <property type="entry name" value="C2"/>
    <property type="match status" value="2"/>
</dbReference>
<dbReference type="FunFam" id="3.30.40.10:FF:000044">
    <property type="entry name" value="Regulating synaptic membrane exocytosis protein 2"/>
    <property type="match status" value="1"/>
</dbReference>
<evidence type="ECO:0000256" key="4">
    <source>
        <dbReference type="ARBA" id="ARBA00022771"/>
    </source>
</evidence>
<dbReference type="CDD" id="cd04031">
    <property type="entry name" value="C2A_RIM1alpha"/>
    <property type="match status" value="1"/>
</dbReference>
<dbReference type="GeneTree" id="ENSGT00940000155134"/>
<evidence type="ECO:0000256" key="2">
    <source>
        <dbReference type="ARBA" id="ARBA00022723"/>
    </source>
</evidence>
<dbReference type="PROSITE" id="PS50178">
    <property type="entry name" value="ZF_FYVE"/>
    <property type="match status" value="1"/>
</dbReference>
<dbReference type="Pfam" id="PF22601">
    <property type="entry name" value="RIM2a_ZnF"/>
    <property type="match status" value="1"/>
</dbReference>
<dbReference type="Gene3D" id="2.60.40.150">
    <property type="entry name" value="C2 domain"/>
    <property type="match status" value="2"/>
</dbReference>
<feature type="compositionally biased region" description="Basic and acidic residues" evidence="10">
    <location>
        <begin position="275"/>
        <end position="287"/>
    </location>
</feature>
<evidence type="ECO:0000259" key="14">
    <source>
        <dbReference type="PROSITE" id="PS50916"/>
    </source>
</evidence>
<dbReference type="GO" id="GO:0042391">
    <property type="term" value="P:regulation of membrane potential"/>
    <property type="evidence" value="ECO:0007669"/>
    <property type="project" value="TreeGrafter"/>
</dbReference>
<keyword evidence="7" id="KW-0770">Synapse</keyword>
<dbReference type="CDD" id="cd04028">
    <property type="entry name" value="C2B_RIM1alpha"/>
    <property type="match status" value="1"/>
</dbReference>
<organism evidence="15 16">
    <name type="scientific">Sander lucioperca</name>
    <name type="common">Pike-perch</name>
    <name type="synonym">Perca lucioperca</name>
    <dbReference type="NCBI Taxonomy" id="283035"/>
    <lineage>
        <taxon>Eukaryota</taxon>
        <taxon>Metazoa</taxon>
        <taxon>Chordata</taxon>
        <taxon>Craniata</taxon>
        <taxon>Vertebrata</taxon>
        <taxon>Euteleostomi</taxon>
        <taxon>Actinopterygii</taxon>
        <taxon>Neopterygii</taxon>
        <taxon>Teleostei</taxon>
        <taxon>Neoteleostei</taxon>
        <taxon>Acanthomorphata</taxon>
        <taxon>Eupercaria</taxon>
        <taxon>Perciformes</taxon>
        <taxon>Percoidei</taxon>
        <taxon>Percidae</taxon>
        <taxon>Luciopercinae</taxon>
        <taxon>Sander</taxon>
    </lineage>
</organism>
<dbReference type="FunFam" id="2.60.40.150:FF:000003">
    <property type="entry name" value="Regulating synaptic membrane exocytosis protein 2"/>
    <property type="match status" value="1"/>
</dbReference>
<dbReference type="InterPro" id="IPR001478">
    <property type="entry name" value="PDZ"/>
</dbReference>
<keyword evidence="5" id="KW-0221">Differentiation</keyword>
<dbReference type="SUPFAM" id="SSF49562">
    <property type="entry name" value="C2 domain (Calcium/lipid-binding domain, CaLB)"/>
    <property type="match status" value="2"/>
</dbReference>
<dbReference type="Gene3D" id="2.30.42.10">
    <property type="match status" value="1"/>
</dbReference>
<feature type="domain" description="C2" evidence="11">
    <location>
        <begin position="1160"/>
        <end position="1278"/>
    </location>
</feature>
<dbReference type="GO" id="GO:0050806">
    <property type="term" value="P:positive regulation of synaptic transmission"/>
    <property type="evidence" value="ECO:0007669"/>
    <property type="project" value="TreeGrafter"/>
</dbReference>
<dbReference type="Ensembl" id="ENSSLUT00000052642.1">
    <property type="protein sequence ID" value="ENSSLUP00000051136.1"/>
    <property type="gene ID" value="ENSSLUG00000022176.1"/>
</dbReference>
<feature type="region of interest" description="Disordered" evidence="10">
    <location>
        <begin position="170"/>
        <end position="434"/>
    </location>
</feature>
<dbReference type="GO" id="GO:0031267">
    <property type="term" value="F:small GTPase binding"/>
    <property type="evidence" value="ECO:0007669"/>
    <property type="project" value="InterPro"/>
</dbReference>
<feature type="region of interest" description="Disordered" evidence="10">
    <location>
        <begin position="1061"/>
        <end position="1118"/>
    </location>
</feature>
<dbReference type="GO" id="GO:0030154">
    <property type="term" value="P:cell differentiation"/>
    <property type="evidence" value="ECO:0007669"/>
    <property type="project" value="UniProtKB-KW"/>
</dbReference>
<dbReference type="CDD" id="cd06714">
    <property type="entry name" value="PDZ_RIM-like"/>
    <property type="match status" value="1"/>
</dbReference>
<evidence type="ECO:0000256" key="10">
    <source>
        <dbReference type="SAM" id="MobiDB-lite"/>
    </source>
</evidence>
<evidence type="ECO:0000256" key="5">
    <source>
        <dbReference type="ARBA" id="ARBA00022782"/>
    </source>
</evidence>
<evidence type="ECO:0000256" key="8">
    <source>
        <dbReference type="ARBA" id="ARBA00034103"/>
    </source>
</evidence>
<dbReference type="Proteomes" id="UP000694568">
    <property type="component" value="Unplaced"/>
</dbReference>
<reference evidence="15" key="1">
    <citation type="submission" date="2025-08" db="UniProtKB">
        <authorList>
            <consortium name="Ensembl"/>
        </authorList>
    </citation>
    <scope>IDENTIFICATION</scope>
</reference>
<feature type="compositionally biased region" description="Basic and acidic residues" evidence="10">
    <location>
        <begin position="242"/>
        <end position="252"/>
    </location>
</feature>
<dbReference type="GO" id="GO:2000300">
    <property type="term" value="P:regulation of synaptic vesicle exocytosis"/>
    <property type="evidence" value="ECO:0007669"/>
    <property type="project" value="TreeGrafter"/>
</dbReference>
<feature type="compositionally biased region" description="Polar residues" evidence="10">
    <location>
        <begin position="177"/>
        <end position="189"/>
    </location>
</feature>
<feature type="region of interest" description="Disordered" evidence="10">
    <location>
        <begin position="744"/>
        <end position="823"/>
    </location>
</feature>
<dbReference type="InterPro" id="IPR011011">
    <property type="entry name" value="Znf_FYVE_PHD"/>
</dbReference>
<dbReference type="InterPro" id="IPR039032">
    <property type="entry name" value="Rim-like"/>
</dbReference>
<accession>A0A8D0AAH7</accession>
<dbReference type="FunFam" id="2.60.40.150:FF:000001">
    <property type="entry name" value="Regulating synaptic membrane exocytosis 3, isoform CRA_a"/>
    <property type="match status" value="1"/>
</dbReference>
<keyword evidence="1" id="KW-0597">Phosphoprotein</keyword>
<dbReference type="SUPFAM" id="SSF50156">
    <property type="entry name" value="PDZ domain-like"/>
    <property type="match status" value="1"/>
</dbReference>
<keyword evidence="6" id="KW-0862">Zinc</keyword>
<dbReference type="Gene3D" id="3.30.40.10">
    <property type="entry name" value="Zinc/RING finger domain, C3HC4 (zinc finger)"/>
    <property type="match status" value="1"/>
</dbReference>
<dbReference type="GO" id="GO:0044325">
    <property type="term" value="F:transmembrane transporter binding"/>
    <property type="evidence" value="ECO:0007669"/>
    <property type="project" value="TreeGrafter"/>
</dbReference>
<dbReference type="InterPro" id="IPR035892">
    <property type="entry name" value="C2_domain_sf"/>
</dbReference>
<feature type="compositionally biased region" description="Basic and acidic residues" evidence="10">
    <location>
        <begin position="957"/>
        <end position="966"/>
    </location>
</feature>
<dbReference type="SUPFAM" id="SSF57903">
    <property type="entry name" value="FYVE/PHD zinc finger"/>
    <property type="match status" value="1"/>
</dbReference>
<keyword evidence="2" id="KW-0479">Metal-binding</keyword>
<dbReference type="PANTHER" id="PTHR12157">
    <property type="entry name" value="REGULATING SYNAPTIC MEMBRANE EXOCYTOSIS PROTEIN"/>
    <property type="match status" value="1"/>
</dbReference>
<dbReference type="InterPro" id="IPR013083">
    <property type="entry name" value="Znf_RING/FYVE/PHD"/>
</dbReference>
<feature type="domain" description="PDZ" evidence="12">
    <location>
        <begin position="474"/>
        <end position="567"/>
    </location>
</feature>
<keyword evidence="4 9" id="KW-0863">Zinc-finger</keyword>
<dbReference type="FunFam" id="2.30.42.10:FF:000003">
    <property type="entry name" value="Regulating synaptic membrane exocytosis protein 1, putative"/>
    <property type="match status" value="1"/>
</dbReference>
<comment type="subcellular location">
    <subcellularLocation>
        <location evidence="8">Synapse</location>
    </subcellularLocation>
</comment>
<dbReference type="InterPro" id="IPR036034">
    <property type="entry name" value="PDZ_sf"/>
</dbReference>
<feature type="region of interest" description="Disordered" evidence="10">
    <location>
        <begin position="957"/>
        <end position="977"/>
    </location>
</feature>
<reference evidence="15" key="2">
    <citation type="submission" date="2025-09" db="UniProtKB">
        <authorList>
            <consortium name="Ensembl"/>
        </authorList>
    </citation>
    <scope>IDENTIFICATION</scope>
</reference>
<dbReference type="PROSITE" id="PS50106">
    <property type="entry name" value="PDZ"/>
    <property type="match status" value="1"/>
</dbReference>
<feature type="compositionally biased region" description="Gly residues" evidence="10">
    <location>
        <begin position="312"/>
        <end position="321"/>
    </location>
</feature>
<feature type="compositionally biased region" description="Polar residues" evidence="10">
    <location>
        <begin position="377"/>
        <end position="388"/>
    </location>
</feature>
<dbReference type="PROSITE" id="PS50916">
    <property type="entry name" value="RABBD"/>
    <property type="match status" value="1"/>
</dbReference>
<dbReference type="GO" id="GO:0042734">
    <property type="term" value="C:presynaptic membrane"/>
    <property type="evidence" value="ECO:0007669"/>
    <property type="project" value="TreeGrafter"/>
</dbReference>
<dbReference type="PROSITE" id="PS50004">
    <property type="entry name" value="C2"/>
    <property type="match status" value="2"/>
</dbReference>
<dbReference type="PANTHER" id="PTHR12157:SF18">
    <property type="entry name" value="REGULATING SYNAPTIC MEMBRANE EXOCYTOSIS PROTEIN 1"/>
    <property type="match status" value="1"/>
</dbReference>
<feature type="compositionally biased region" description="Basic and acidic residues" evidence="10">
    <location>
        <begin position="205"/>
        <end position="217"/>
    </location>
</feature>
<keyword evidence="16" id="KW-1185">Reference proteome</keyword>
<dbReference type="GO" id="GO:0048791">
    <property type="term" value="P:calcium ion-regulated exocytosis of neurotransmitter"/>
    <property type="evidence" value="ECO:0007669"/>
    <property type="project" value="TreeGrafter"/>
</dbReference>
<dbReference type="GO" id="GO:0048788">
    <property type="term" value="C:cytoskeleton of presynaptic active zone"/>
    <property type="evidence" value="ECO:0007669"/>
    <property type="project" value="TreeGrafter"/>
</dbReference>
<evidence type="ECO:0000313" key="15">
    <source>
        <dbReference type="Ensembl" id="ENSSLUP00000051136.1"/>
    </source>
</evidence>
<sequence>MFASVGPRGGPRPPVAPAIPEPDLSHLTEDERKIIMAVLARQREEEAKEEAMLKGIQQQLSSYRETVIRQATVAAGSAVHRDDAPTCGICHKTKFADGCGNLCSYCQTKFCARCGGRVSLRSNTVIWVCNNCRKQQEILTKPGEWFTGQAGKPAGLGSAVSEPSVCQTLGDKKLRSRSQAPPGSTTAIQDPNRPSAPGATPGTDARSRSEPPRDTRNGRGGGGAGRGERRPGQARLQTQVSMDRDMRGESRERSRRLTKGRSLEHDPVGGNGGVRRTEEGGYHHMDHSGAPPRQAGPVPPGGRGHPWPVQGRGTGVVGDVGDGVRPGQRTVGGVGGPHEHTLAQQPPPPELREPGLNPGQGPVARRTKREKAESMLRNDSLSSDQSESLRPPPPRPYKLKRGLGAGVKRQTSVSSSEEEGGTTPEYSSCEDAEIESVSERGDWECYPHDPTVWHVSHHPVTWQPSKEGDHLIGRITLSKRSATMPKEAGALLGLKVVGGRITESGRLGAFITKVKKGSLADVVGHLRAGDEVLQWNGKLLPGATMKEVYNIILESQAEPQVELVVSRPIGDIPRIPDTSHPPLESSSSSFESQKMERPSLNVLSPSSPGMLRDAPQLMPGQLSVKLWYDKVGHQLIVNVMQAAELPLRPDGRPRSPYVKMYFLPDRSDKSKRRTKTMKKTCEPKWNQTFVYSHVHRRDFRNHMLELTIWDQPRSPEEDSTFMGEILIELETALLDDKPHLYPLQTHDVSSIPLPRPSPYLPRRHADPPGKKLQRKSESRESTSTLEVPDLQRTPSHHIRSRSVSPHREEQGRIRSRPPNVPAQSEVIMIHQSMRGKSAECLHTSITVLGILTVLSFKTFVSVCPLFFSLCVCFCPLLLSPRPLDGMLCHGASSDLQPSLDRVRSASANCLTPDNHAPSPETERYQPLFPTTPPVVLQYNILCDICFLQLYKDQRRSSENISHKSSDSDVSDVSAISRTSSASRISSTSYMSIQSERPRGRFSRAMRATGRHMMKSTSVSGEIYGMEHTDGSQSDTALGSLGSGIKKRRSSLSQRVVAILPSRRSRSTSQLSQTGKKVGKGGSSIQRSVETGMAVEYPRGGSGMNRQASRESTDGSMNSYSSEGNLIFSGMRLGADSQFSDFLDGLGPGQLVGRQTLATPAMGDVQIGLMDKKGQLEVEVIRARGLTPKPGSKSLPAPYVKVYLLDHGSCKAKKKTKIARKTLEPLYQQHLLFEESPQGKVLQVIVWGDYGRLDHKCFMGVAQILLEELDLSSTVIGWYRLFPPSSLVDPTLAPLTRLASQTSLDCSGPPPGVRS</sequence>
<evidence type="ECO:0000256" key="3">
    <source>
        <dbReference type="ARBA" id="ARBA00022737"/>
    </source>
</evidence>